<dbReference type="InterPro" id="IPR000421">
    <property type="entry name" value="FA58C"/>
</dbReference>
<dbReference type="PROSITE" id="PS51257">
    <property type="entry name" value="PROKAR_LIPOPROTEIN"/>
    <property type="match status" value="1"/>
</dbReference>
<dbReference type="SUPFAM" id="SSF49899">
    <property type="entry name" value="Concanavalin A-like lectins/glucanases"/>
    <property type="match status" value="1"/>
</dbReference>
<sequence length="653" mass="71834">MNKNYFKTLLASSIVIALTGCVSTGDNATIQTPKPTSVVASSHDGNSPEMVLDGDAKTRWSANGVGETMTFDYGQTVAFDAVKLSFHKGDKRTTKFDIETSLDGSSWTKVITDGESTGKSLDLERFDFAETQARYIRYVGKGNSSSAWNSVTEFIGVNCKSDYCSDQELPRVDILTPVAIESSSHDGNGPERLFDQDIKTRWSSNGVGETATYDYGSVNQFDAVRLAFHKGNARSTLFDIEVSVDGNTWSKALEGGMSSGAVNGYERFEFAPVEARYVRYVGNGNSKSSWNSVTEFAALNCKINACPTNHIITEDVIAAEKAAEEKRKATAKVDDKRKDLRKGNFGAVVALPCATSCDWDVPLAEPKLPSTPQAGNKPGENFDLTSWYISMPFDHDKNGKPDNVYEWDLANGYEHPELFYTADDGGLVFKTFIKGARTSKNTKFARTEMREMLRQGDKSIDTKGVNKNNWVFSSAPIEDQKAAGGVDGVLEATLKVDHTTTTGELNEVGRFIIGQIHDKDDEPIRLYYRKLPNQDKGTVYFAHENTNKGTDNYYNLVGDMTGVPKDGEGIALGETFSYRIQVVGNEMTVTLMREGKPDAVQVVDMSDSGYDVGGKYMYFKAGVYNQNITGDPDDYVQATFYKLKKSHGKLAAK</sequence>
<dbReference type="SUPFAM" id="SSF49785">
    <property type="entry name" value="Galactose-binding domain-like"/>
    <property type="match status" value="2"/>
</dbReference>
<dbReference type="PROSITE" id="PS50022">
    <property type="entry name" value="FA58C_3"/>
    <property type="match status" value="2"/>
</dbReference>
<feature type="domain" description="F5/8 type C" evidence="2">
    <location>
        <begin position="17"/>
        <end position="157"/>
    </location>
</feature>
<reference evidence="3 4" key="1">
    <citation type="submission" date="2014-09" db="EMBL/GenBank/DDBJ databases">
        <title>Vibrio maritimus JCM 19240. (C210) whole genome shotgun sequence.</title>
        <authorList>
            <person name="Sawabe T."/>
            <person name="Meirelles P."/>
            <person name="Nakanishi M."/>
            <person name="Sayaka M."/>
            <person name="Hattori M."/>
            <person name="Ohkuma M."/>
        </authorList>
    </citation>
    <scope>NUCLEOTIDE SEQUENCE [LARGE SCALE GENOMIC DNA]</scope>
    <source>
        <strain evidence="3 4">JCM 19240</strain>
    </source>
</reference>
<dbReference type="InterPro" id="IPR013320">
    <property type="entry name" value="ConA-like_dom_sf"/>
</dbReference>
<proteinExistence type="predicted"/>
<dbReference type="GO" id="GO:0005737">
    <property type="term" value="C:cytoplasm"/>
    <property type="evidence" value="ECO:0007669"/>
    <property type="project" value="TreeGrafter"/>
</dbReference>
<protein>
    <submittedName>
        <fullName evidence="3">Alginate lyase</fullName>
        <ecNumber evidence="3">4.2.2.3</ecNumber>
    </submittedName>
</protein>
<dbReference type="Proteomes" id="UP000029224">
    <property type="component" value="Unassembled WGS sequence"/>
</dbReference>
<dbReference type="InterPro" id="IPR014895">
    <property type="entry name" value="Alginate_lyase_2"/>
</dbReference>
<dbReference type="InterPro" id="IPR008979">
    <property type="entry name" value="Galactose-bd-like_sf"/>
</dbReference>
<dbReference type="Pfam" id="PF08787">
    <property type="entry name" value="Alginate_lyase2"/>
    <property type="match status" value="1"/>
</dbReference>
<feature type="domain" description="F5/8 type C" evidence="2">
    <location>
        <begin position="164"/>
        <end position="301"/>
    </location>
</feature>
<feature type="signal peptide" evidence="1">
    <location>
        <begin position="1"/>
        <end position="28"/>
    </location>
</feature>
<name>A0A090SYL3_9VIBR</name>
<dbReference type="PANTHER" id="PTHR46306">
    <property type="entry name" value="BTB/POZ DOMAIN-CONTAINING PROTEIN 9"/>
    <property type="match status" value="1"/>
</dbReference>
<dbReference type="Pfam" id="PF00754">
    <property type="entry name" value="F5_F8_type_C"/>
    <property type="match status" value="2"/>
</dbReference>
<evidence type="ECO:0000313" key="4">
    <source>
        <dbReference type="Proteomes" id="UP000029224"/>
    </source>
</evidence>
<gene>
    <name evidence="3" type="ORF">JCM19240_4985</name>
</gene>
<reference evidence="3 4" key="2">
    <citation type="submission" date="2014-09" db="EMBL/GenBank/DDBJ databases">
        <authorList>
            <consortium name="NBRP consortium"/>
            <person name="Sawabe T."/>
            <person name="Meirelles P."/>
            <person name="Nakanishi M."/>
            <person name="Sayaka M."/>
            <person name="Hattori M."/>
            <person name="Ohkuma M."/>
        </authorList>
    </citation>
    <scope>NUCLEOTIDE SEQUENCE [LARGE SCALE GENOMIC DNA]</scope>
    <source>
        <strain evidence="3 4">JCM 19240</strain>
    </source>
</reference>
<evidence type="ECO:0000313" key="3">
    <source>
        <dbReference type="EMBL" id="GAL31554.1"/>
    </source>
</evidence>
<keyword evidence="3" id="KW-0456">Lyase</keyword>
<comment type="caution">
    <text evidence="3">The sequence shown here is derived from an EMBL/GenBank/DDBJ whole genome shotgun (WGS) entry which is preliminary data.</text>
</comment>
<evidence type="ECO:0000259" key="2">
    <source>
        <dbReference type="PROSITE" id="PS50022"/>
    </source>
</evidence>
<keyword evidence="1" id="KW-0732">Signal</keyword>
<dbReference type="AlphaFoldDB" id="A0A090SYL3"/>
<accession>A0A090SYL3</accession>
<dbReference type="EMBL" id="BBMT01000001">
    <property type="protein sequence ID" value="GAL31554.1"/>
    <property type="molecule type" value="Genomic_DNA"/>
</dbReference>
<dbReference type="GO" id="GO:0045135">
    <property type="term" value="F:poly(beta-D-mannuronate) lyase activity"/>
    <property type="evidence" value="ECO:0007669"/>
    <property type="project" value="UniProtKB-EC"/>
</dbReference>
<dbReference type="Gene3D" id="2.60.120.200">
    <property type="match status" value="1"/>
</dbReference>
<dbReference type="EC" id="4.2.2.3" evidence="3"/>
<feature type="chain" id="PRO_5001864096" evidence="1">
    <location>
        <begin position="29"/>
        <end position="653"/>
    </location>
</feature>
<organism evidence="3 4">
    <name type="scientific">Vibrio maritimus</name>
    <dbReference type="NCBI Taxonomy" id="990268"/>
    <lineage>
        <taxon>Bacteria</taxon>
        <taxon>Pseudomonadati</taxon>
        <taxon>Pseudomonadota</taxon>
        <taxon>Gammaproteobacteria</taxon>
        <taxon>Vibrionales</taxon>
        <taxon>Vibrionaceae</taxon>
        <taxon>Vibrio</taxon>
    </lineage>
</organism>
<dbReference type="OrthoDB" id="1113844at2"/>
<evidence type="ECO:0000256" key="1">
    <source>
        <dbReference type="SAM" id="SignalP"/>
    </source>
</evidence>
<dbReference type="PANTHER" id="PTHR46306:SF1">
    <property type="entry name" value="BTB_POZ DOMAIN-CONTAINING PROTEIN 9"/>
    <property type="match status" value="1"/>
</dbReference>
<keyword evidence="4" id="KW-1185">Reference proteome</keyword>
<dbReference type="InterPro" id="IPR052407">
    <property type="entry name" value="BTB_POZ_domain_cont_9"/>
</dbReference>
<dbReference type="Gene3D" id="2.60.120.260">
    <property type="entry name" value="Galactose-binding domain-like"/>
    <property type="match status" value="2"/>
</dbReference>